<evidence type="ECO:0000256" key="1">
    <source>
        <dbReference type="SAM" id="MobiDB-lite"/>
    </source>
</evidence>
<dbReference type="OrthoDB" id="947434at2"/>
<keyword evidence="4" id="KW-1185">Reference proteome</keyword>
<feature type="compositionally biased region" description="Pro residues" evidence="1">
    <location>
        <begin position="24"/>
        <end position="35"/>
    </location>
</feature>
<dbReference type="Proteomes" id="UP000242687">
    <property type="component" value="Unassembled WGS sequence"/>
</dbReference>
<feature type="compositionally biased region" description="Low complexity" evidence="1">
    <location>
        <begin position="36"/>
        <end position="45"/>
    </location>
</feature>
<dbReference type="Pfam" id="PF13568">
    <property type="entry name" value="OMP_b-brl_2"/>
    <property type="match status" value="1"/>
</dbReference>
<sequence length="231" mass="25868">MKKFVLLTAIVVMALGAEAQRRYGPPPRRVPPPRYAQPAPRYQQRGNYNPLQPSIGFKIGANISNSVSSRDYGYTTGSLLGLNVGLFADLPIIQQIAFAPEVLYSQKGYVVGTTYGRFTQRSHFIDVPLLAKFKVAPNFNILLGPQLSWLMSTTNTFDDGFVVTQRSTYDADNNGHKTYLDGVIGVSFDLNRKIDLHGRYAINLQGTDRYGNTYTPDYRNQVWQVGLGFKF</sequence>
<protein>
    <submittedName>
        <fullName evidence="3">Outer membrane protein with beta-barrel domain</fullName>
    </submittedName>
</protein>
<comment type="caution">
    <text evidence="3">The sequence shown here is derived from an EMBL/GenBank/DDBJ whole genome shotgun (WGS) entry which is preliminary data.</text>
</comment>
<reference evidence="3 4" key="1">
    <citation type="submission" date="2017-11" db="EMBL/GenBank/DDBJ databases">
        <title>Genomic Encyclopedia of Archaeal and Bacterial Type Strains, Phase II (KMG-II): From Individual Species to Whole Genera.</title>
        <authorList>
            <person name="Goeker M."/>
        </authorList>
    </citation>
    <scope>NUCLEOTIDE SEQUENCE [LARGE SCALE GENOMIC DNA]</scope>
    <source>
        <strain evidence="3 4">DSM 28175</strain>
    </source>
</reference>
<dbReference type="InterPro" id="IPR025665">
    <property type="entry name" value="Beta-barrel_OMP_2"/>
</dbReference>
<accession>A0A2H9VRA5</accession>
<gene>
    <name evidence="3" type="ORF">CLV57_0346</name>
</gene>
<evidence type="ECO:0000259" key="2">
    <source>
        <dbReference type="Pfam" id="PF13568"/>
    </source>
</evidence>
<dbReference type="RefSeq" id="WP_100339640.1">
    <property type="nucleotide sequence ID" value="NZ_PGFJ01000001.1"/>
</dbReference>
<name>A0A2H9VRA5_9SPHI</name>
<evidence type="ECO:0000313" key="3">
    <source>
        <dbReference type="EMBL" id="PJJ83366.1"/>
    </source>
</evidence>
<organism evidence="3 4">
    <name type="scientific">Mucilaginibacter auburnensis</name>
    <dbReference type="NCBI Taxonomy" id="1457233"/>
    <lineage>
        <taxon>Bacteria</taxon>
        <taxon>Pseudomonadati</taxon>
        <taxon>Bacteroidota</taxon>
        <taxon>Sphingobacteriia</taxon>
        <taxon>Sphingobacteriales</taxon>
        <taxon>Sphingobacteriaceae</taxon>
        <taxon>Mucilaginibacter</taxon>
    </lineage>
</organism>
<feature type="region of interest" description="Disordered" evidence="1">
    <location>
        <begin position="22"/>
        <end position="47"/>
    </location>
</feature>
<dbReference type="AlphaFoldDB" id="A0A2H9VRA5"/>
<dbReference type="EMBL" id="PGFJ01000001">
    <property type="protein sequence ID" value="PJJ83366.1"/>
    <property type="molecule type" value="Genomic_DNA"/>
</dbReference>
<feature type="domain" description="Outer membrane protein beta-barrel" evidence="2">
    <location>
        <begin position="52"/>
        <end position="205"/>
    </location>
</feature>
<evidence type="ECO:0000313" key="4">
    <source>
        <dbReference type="Proteomes" id="UP000242687"/>
    </source>
</evidence>
<proteinExistence type="predicted"/>